<comment type="subcellular location">
    <subcellularLocation>
        <location evidence="1">Membrane</location>
        <topology evidence="1">Multi-pass membrane protein</topology>
    </subcellularLocation>
</comment>
<reference evidence="10" key="1">
    <citation type="submission" date="2025-08" db="UniProtKB">
        <authorList>
            <consortium name="RefSeq"/>
        </authorList>
    </citation>
    <scope>IDENTIFICATION</scope>
    <source>
        <strain evidence="10">OHB3-1</strain>
    </source>
</reference>
<dbReference type="CDD" id="cd00333">
    <property type="entry name" value="MIP"/>
    <property type="match status" value="1"/>
</dbReference>
<dbReference type="SUPFAM" id="SSF81338">
    <property type="entry name" value="Aquaporin-like"/>
    <property type="match status" value="1"/>
</dbReference>
<evidence type="ECO:0000256" key="5">
    <source>
        <dbReference type="ARBA" id="ARBA00023136"/>
    </source>
</evidence>
<gene>
    <name evidence="10" type="primary">LOC111013544</name>
</gene>
<dbReference type="Pfam" id="PF00230">
    <property type="entry name" value="MIP"/>
    <property type="match status" value="1"/>
</dbReference>
<evidence type="ECO:0000256" key="4">
    <source>
        <dbReference type="ARBA" id="ARBA00022989"/>
    </source>
</evidence>
<dbReference type="Gene3D" id="1.20.1080.10">
    <property type="entry name" value="Glycerol uptake facilitator protein"/>
    <property type="match status" value="1"/>
</dbReference>
<dbReference type="KEGG" id="mcha:111013544"/>
<dbReference type="GO" id="GO:0015267">
    <property type="term" value="F:channel activity"/>
    <property type="evidence" value="ECO:0007669"/>
    <property type="project" value="InterPro"/>
</dbReference>
<evidence type="ECO:0000256" key="7">
    <source>
        <dbReference type="RuleBase" id="RU000477"/>
    </source>
</evidence>
<accession>A0A6J1CQ42</accession>
<dbReference type="GeneID" id="111013544"/>
<evidence type="ECO:0000313" key="10">
    <source>
        <dbReference type="RefSeq" id="XP_022143699.1"/>
    </source>
</evidence>
<evidence type="ECO:0000256" key="6">
    <source>
        <dbReference type="ARBA" id="ARBA00038497"/>
    </source>
</evidence>
<dbReference type="PROSITE" id="PS00221">
    <property type="entry name" value="MIP"/>
    <property type="match status" value="1"/>
</dbReference>
<keyword evidence="2 7" id="KW-0813">Transport</keyword>
<organism evidence="9 10">
    <name type="scientific">Momordica charantia</name>
    <name type="common">Bitter gourd</name>
    <name type="synonym">Balsam pear</name>
    <dbReference type="NCBI Taxonomy" id="3673"/>
    <lineage>
        <taxon>Eukaryota</taxon>
        <taxon>Viridiplantae</taxon>
        <taxon>Streptophyta</taxon>
        <taxon>Embryophyta</taxon>
        <taxon>Tracheophyta</taxon>
        <taxon>Spermatophyta</taxon>
        <taxon>Magnoliopsida</taxon>
        <taxon>eudicotyledons</taxon>
        <taxon>Gunneridae</taxon>
        <taxon>Pentapetalae</taxon>
        <taxon>rosids</taxon>
        <taxon>fabids</taxon>
        <taxon>Cucurbitales</taxon>
        <taxon>Cucurbitaceae</taxon>
        <taxon>Momordiceae</taxon>
        <taxon>Momordica</taxon>
    </lineage>
</organism>
<dbReference type="InterPro" id="IPR023271">
    <property type="entry name" value="Aquaporin-like"/>
</dbReference>
<feature type="transmembrane region" description="Helical" evidence="8">
    <location>
        <begin position="244"/>
        <end position="265"/>
    </location>
</feature>
<dbReference type="OrthoDB" id="3222at2759"/>
<evidence type="ECO:0000256" key="1">
    <source>
        <dbReference type="ARBA" id="ARBA00004141"/>
    </source>
</evidence>
<dbReference type="PANTHER" id="PTHR45687">
    <property type="entry name" value="AQUAPORIN OR AQUAGLYCEROPORIN RELATED"/>
    <property type="match status" value="1"/>
</dbReference>
<dbReference type="AlphaFoldDB" id="A0A6J1CQ42"/>
<comment type="similarity">
    <text evidence="6">Belongs to the MIP/aquaporin (TC 1.A.8) family. PIP (TC 1.A.8.11) subfamily.</text>
</comment>
<keyword evidence="4 8" id="KW-1133">Transmembrane helix</keyword>
<evidence type="ECO:0000256" key="8">
    <source>
        <dbReference type="SAM" id="Phobius"/>
    </source>
</evidence>
<dbReference type="FunFam" id="1.20.1080.10:FF:000001">
    <property type="entry name" value="Probable aquaporin PIP1-2"/>
    <property type="match status" value="1"/>
</dbReference>
<evidence type="ECO:0000313" key="9">
    <source>
        <dbReference type="Proteomes" id="UP000504603"/>
    </source>
</evidence>
<dbReference type="GO" id="GO:0016020">
    <property type="term" value="C:membrane"/>
    <property type="evidence" value="ECO:0007669"/>
    <property type="project" value="UniProtKB-SubCell"/>
</dbReference>
<dbReference type="InterPro" id="IPR022357">
    <property type="entry name" value="MIP_CS"/>
</dbReference>
<feature type="transmembrane region" description="Helical" evidence="8">
    <location>
        <begin position="197"/>
        <end position="224"/>
    </location>
</feature>
<dbReference type="InterPro" id="IPR000425">
    <property type="entry name" value="MIP"/>
</dbReference>
<name>A0A6J1CQ42_MOMCH</name>
<dbReference type="RefSeq" id="XP_022143699.1">
    <property type="nucleotide sequence ID" value="XM_022288007.1"/>
</dbReference>
<dbReference type="Proteomes" id="UP000504603">
    <property type="component" value="Unplaced"/>
</dbReference>
<feature type="transmembrane region" description="Helical" evidence="8">
    <location>
        <begin position="71"/>
        <end position="96"/>
    </location>
</feature>
<evidence type="ECO:0000256" key="2">
    <source>
        <dbReference type="ARBA" id="ARBA00022448"/>
    </source>
</evidence>
<sequence length="282" mass="29437">MSKDVEAGAGGFAAGDYLDQPPAPLFDAGELGRWSFYRAVIAEFVATLLFLYVGVLTVIGDKTQASAAACGGFGVLGIAWAFGGTIFVLVYCTAGISGGHINPAVTFGLFLGRKVSLVRAVLYIAAQCLGAICGCGLVKSLKKPNFNSFDGGATELAQGYGAGAGLAAEITGTFVLVYTVFSATDPKRKARDSHVPVLAPLPIGFAVFVVNLATIPVTGAGINPARSFGSAVMFNRDKAWDDHWIFWVGPFIGAAMAAIYHEFVLRGGAVKSLRSFRSSYAN</sequence>
<keyword evidence="3 7" id="KW-0812">Transmembrane</keyword>
<keyword evidence="5 8" id="KW-0472">Membrane</keyword>
<protein>
    <submittedName>
        <fullName evidence="10">Aquaporin PIP2-1-like</fullName>
    </submittedName>
</protein>
<dbReference type="NCBIfam" id="TIGR00861">
    <property type="entry name" value="MIP"/>
    <property type="match status" value="1"/>
</dbReference>
<feature type="transmembrane region" description="Helical" evidence="8">
    <location>
        <begin position="116"/>
        <end position="138"/>
    </location>
</feature>
<evidence type="ECO:0000256" key="3">
    <source>
        <dbReference type="ARBA" id="ARBA00022692"/>
    </source>
</evidence>
<feature type="transmembrane region" description="Helical" evidence="8">
    <location>
        <begin position="36"/>
        <end position="59"/>
    </location>
</feature>
<dbReference type="PRINTS" id="PR00783">
    <property type="entry name" value="MINTRINSICP"/>
</dbReference>
<proteinExistence type="inferred from homology"/>
<dbReference type="InterPro" id="IPR034294">
    <property type="entry name" value="Aquaporin_transptr"/>
</dbReference>
<keyword evidence="9" id="KW-1185">Reference proteome</keyword>